<dbReference type="Pfam" id="PF04295">
    <property type="entry name" value="GD_AH_second"/>
    <property type="match status" value="1"/>
</dbReference>
<accession>A0A7W4TLQ0</accession>
<keyword evidence="2 4" id="KW-0456">Lyase</keyword>
<dbReference type="InterPro" id="IPR007392">
    <property type="entry name" value="GD_AH_second"/>
</dbReference>
<dbReference type="PANTHER" id="PTHR30536:SF5">
    <property type="entry name" value="ALTRONATE DEHYDRATASE"/>
    <property type="match status" value="1"/>
</dbReference>
<evidence type="ECO:0000313" key="4">
    <source>
        <dbReference type="EMBL" id="MBB2900777.1"/>
    </source>
</evidence>
<proteinExistence type="inferred from homology"/>
<evidence type="ECO:0000256" key="2">
    <source>
        <dbReference type="ARBA" id="ARBA00023239"/>
    </source>
</evidence>
<dbReference type="InterPro" id="IPR052172">
    <property type="entry name" value="UxaA_altronate/galactarate_dh"/>
</dbReference>
<dbReference type="GO" id="GO:0016787">
    <property type="term" value="F:hydrolase activity"/>
    <property type="evidence" value="ECO:0007669"/>
    <property type="project" value="UniProtKB-KW"/>
</dbReference>
<keyword evidence="4" id="KW-0378">Hydrolase</keyword>
<dbReference type="InterPro" id="IPR048332">
    <property type="entry name" value="GD_AH_C"/>
</dbReference>
<dbReference type="EMBL" id="JACHVY010000001">
    <property type="protein sequence ID" value="MBB2900777.1"/>
    <property type="molecule type" value="Genomic_DNA"/>
</dbReference>
<dbReference type="Pfam" id="PF20629">
    <property type="entry name" value="GD_AH_C"/>
    <property type="match status" value="1"/>
</dbReference>
<dbReference type="Proteomes" id="UP000533269">
    <property type="component" value="Unassembled WGS sequence"/>
</dbReference>
<evidence type="ECO:0000259" key="3">
    <source>
        <dbReference type="SMART" id="SM00858"/>
    </source>
</evidence>
<dbReference type="Pfam" id="PF08666">
    <property type="entry name" value="SAF"/>
    <property type="match status" value="1"/>
</dbReference>
<feature type="domain" description="SAF" evidence="3">
    <location>
        <begin position="22"/>
        <end position="97"/>
    </location>
</feature>
<organism evidence="4 5">
    <name type="scientific">Kineococcus radiotolerans</name>
    <dbReference type="NCBI Taxonomy" id="131568"/>
    <lineage>
        <taxon>Bacteria</taxon>
        <taxon>Bacillati</taxon>
        <taxon>Actinomycetota</taxon>
        <taxon>Actinomycetes</taxon>
        <taxon>Kineosporiales</taxon>
        <taxon>Kineosporiaceae</taxon>
        <taxon>Kineococcus</taxon>
    </lineage>
</organism>
<dbReference type="InterPro" id="IPR044144">
    <property type="entry name" value="SAF_UxaA/GarD"/>
</dbReference>
<dbReference type="RefSeq" id="WP_183390879.1">
    <property type="nucleotide sequence ID" value="NZ_JACHVY010000001.1"/>
</dbReference>
<gene>
    <name evidence="4" type="ORF">FHR75_001565</name>
</gene>
<dbReference type="GO" id="GO:0019698">
    <property type="term" value="P:D-galacturonate catabolic process"/>
    <property type="evidence" value="ECO:0007669"/>
    <property type="project" value="TreeGrafter"/>
</dbReference>
<dbReference type="EC" id="4.2.1.7" evidence="4"/>
<dbReference type="AlphaFoldDB" id="A0A7W4TLQ0"/>
<comment type="caution">
    <text evidence="4">The sequence shown here is derived from an EMBL/GenBank/DDBJ whole genome shotgun (WGS) entry which is preliminary data.</text>
</comment>
<dbReference type="PANTHER" id="PTHR30536">
    <property type="entry name" value="ALTRONATE/GALACTARATE DEHYDRATASE"/>
    <property type="match status" value="1"/>
</dbReference>
<sequence>MTTSTPLPARTAAPLLRLAPGDTVAVAREALAAGTAVDLAALGEAGALTVRTDVPAGHKVALRDVAAGEAVRKYGQLIGLASAPIAAGEHVHVHNLAFTASQAGAGSADAGQSGYAVGVDARPTPLVPPAERRTFDGIVRADGRVATRNYIGILTSVNCSATAARRIADTFRWPGALDAYPNVDGVVALTHGTGCGMDALGEGAQLLRRTISGYARHPNFAALLVIGLGCEVNQVAALTSGFDLPPEVPVVAMTIQEIGGTTRTVAAGVERVRELLPVVDAVRRVPVPASELVLGLNCGGSDAWSGVTANPALGVASDLLVAQGGTSVLAETPEVYGAEHLLTRRARDPEVAAKLVRRIRWWEEYTAAHGGSMDNNPSPGNKAGGLTTILEKSLGAVAKGGSAALEAVYEYAEPITAKGFTFMDTPGYDPVSVTGLVAGGANVVCFTTGRGSVFGCKPAPSIKLATNSEVYARMDEDMDVDCGRVLTGEQTVEEAGRELFELILEVASGRRSKSEELGVGDEEFQPWQLGAVM</sequence>
<protein>
    <submittedName>
        <fullName evidence="4">Altronate hydrolase</fullName>
        <ecNumber evidence="4">4.2.1.7</ecNumber>
    </submittedName>
</protein>
<evidence type="ECO:0000313" key="5">
    <source>
        <dbReference type="Proteomes" id="UP000533269"/>
    </source>
</evidence>
<dbReference type="GO" id="GO:0008789">
    <property type="term" value="F:altronate dehydratase activity"/>
    <property type="evidence" value="ECO:0007669"/>
    <property type="project" value="UniProtKB-EC"/>
</dbReference>
<reference evidence="4 5" key="1">
    <citation type="submission" date="2020-08" db="EMBL/GenBank/DDBJ databases">
        <title>The Agave Microbiome: Exploring the role of microbial communities in plant adaptations to desert environments.</title>
        <authorList>
            <person name="Partida-Martinez L.P."/>
        </authorList>
    </citation>
    <scope>NUCLEOTIDE SEQUENCE [LARGE SCALE GENOMIC DNA]</scope>
    <source>
        <strain evidence="4 5">AS2.23</strain>
    </source>
</reference>
<dbReference type="CDD" id="cd11613">
    <property type="entry name" value="SAF_AH_GD"/>
    <property type="match status" value="1"/>
</dbReference>
<evidence type="ECO:0000256" key="1">
    <source>
        <dbReference type="ARBA" id="ARBA00010986"/>
    </source>
</evidence>
<name>A0A7W4TLQ0_KINRA</name>
<dbReference type="Gene3D" id="2.30.130.110">
    <property type="match status" value="1"/>
</dbReference>
<dbReference type="InterPro" id="IPR013974">
    <property type="entry name" value="SAF"/>
</dbReference>
<dbReference type="SMART" id="SM00858">
    <property type="entry name" value="SAF"/>
    <property type="match status" value="1"/>
</dbReference>
<comment type="similarity">
    <text evidence="1">Belongs to the UxaA family.</text>
</comment>
<reference evidence="4 5" key="2">
    <citation type="submission" date="2020-08" db="EMBL/GenBank/DDBJ databases">
        <authorList>
            <person name="Partida-Martinez L."/>
            <person name="Huntemann M."/>
            <person name="Clum A."/>
            <person name="Wang J."/>
            <person name="Palaniappan K."/>
            <person name="Ritter S."/>
            <person name="Chen I.-M."/>
            <person name="Stamatis D."/>
            <person name="Reddy T."/>
            <person name="O'Malley R."/>
            <person name="Daum C."/>
            <person name="Shapiro N."/>
            <person name="Ivanova N."/>
            <person name="Kyrpides N."/>
            <person name="Woyke T."/>
        </authorList>
    </citation>
    <scope>NUCLEOTIDE SEQUENCE [LARGE SCALE GENOMIC DNA]</scope>
    <source>
        <strain evidence="4 5">AS2.23</strain>
    </source>
</reference>